<evidence type="ECO:0000313" key="10">
    <source>
        <dbReference type="EMBL" id="EGC33342.1"/>
    </source>
</evidence>
<dbReference type="VEuPathDB" id="AmoebaDB:DICPUDRAFT_88818"/>
<feature type="domain" description="Glycosyl transferase family 28 C-terminal" evidence="9">
    <location>
        <begin position="6"/>
        <end position="150"/>
    </location>
</feature>
<dbReference type="EMBL" id="GL871146">
    <property type="protein sequence ID" value="EGC33342.1"/>
    <property type="molecule type" value="Genomic_DNA"/>
</dbReference>
<evidence type="ECO:0000256" key="5">
    <source>
        <dbReference type="ARBA" id="ARBA00022824"/>
    </source>
</evidence>
<keyword evidence="6 8" id="KW-1133">Transmembrane helix</keyword>
<dbReference type="eggNOG" id="KOG3349">
    <property type="taxonomic scope" value="Eukaryota"/>
</dbReference>
<sequence length="373" mass="42651">MAKNKIVFVTVGTTKFDDLIDKVDTPKFFNLLKELGYNKLIIQIGNYTKEIENSVPLTKEIEDSLFGKSSSTFDSYYFDYRPSLSDYMKNADLIVSHAGSGSIVESLENNKPCLCVVNDKLMHNHQVELADKLSELCYILSSTPDSLYENFENGKLVEYINNREHLDPSILNKSQKLFANSLKSEFNIKGDQTNNNKSLKTMVVLGSGGHTTEMFYLLKNVDRSRFNPFVYVLADNDKRSEDKIFIEESNYRKNDDKESRNVGQSYIHSIFTTLIALFYSMLLIFKERPDVLICNGPGTCVPLCLAVKILTWLRIKKSKVVYIESLARVKDLSLSGKILQHLSDWTVVQWPELIEKLITSKNVACINLFFKTF</sequence>
<gene>
    <name evidence="10" type="ORF">DICPUDRAFT_88818</name>
</gene>
<evidence type="ECO:0000256" key="2">
    <source>
        <dbReference type="ARBA" id="ARBA00009731"/>
    </source>
</evidence>
<keyword evidence="7 8" id="KW-0472">Membrane</keyword>
<evidence type="ECO:0000256" key="1">
    <source>
        <dbReference type="ARBA" id="ARBA00004389"/>
    </source>
</evidence>
<comment type="similarity">
    <text evidence="2">Belongs to the ALG14 family.</text>
</comment>
<dbReference type="FunFam" id="3.40.50.2000:FF:000330">
    <property type="entry name" value="UDP-N-acetylglucosamine transferase subunit ALG14, putative"/>
    <property type="match status" value="1"/>
</dbReference>
<dbReference type="PANTHER" id="PTHR12154:SF4">
    <property type="entry name" value="UDP-N-ACETYLGLUCOSAMINE TRANSFERASE SUBUNIT ALG14 HOMOLOG"/>
    <property type="match status" value="1"/>
</dbReference>
<dbReference type="GO" id="GO:0006488">
    <property type="term" value="P:dolichol-linked oligosaccharide biosynthetic process"/>
    <property type="evidence" value="ECO:0000318"/>
    <property type="project" value="GO_Central"/>
</dbReference>
<dbReference type="eggNOG" id="KOG3339">
    <property type="taxonomic scope" value="Eukaryota"/>
</dbReference>
<evidence type="ECO:0000256" key="4">
    <source>
        <dbReference type="ARBA" id="ARBA00022692"/>
    </source>
</evidence>
<dbReference type="FunFam" id="3.40.50.2000:FF:000304">
    <property type="entry name" value="UDP-N-acetylglucosamine transferase subunit ALG14, putative"/>
    <property type="match status" value="1"/>
</dbReference>
<dbReference type="InterPro" id="IPR013969">
    <property type="entry name" value="Oligosacch_biosynth_Alg14"/>
</dbReference>
<evidence type="ECO:0000256" key="6">
    <source>
        <dbReference type="ARBA" id="ARBA00022989"/>
    </source>
</evidence>
<dbReference type="KEGG" id="dpp:DICPUDRAFT_88818"/>
<accession>F0ZRT5</accession>
<dbReference type="STRING" id="5786.F0ZRT5"/>
<dbReference type="RefSeq" id="XP_003290127.1">
    <property type="nucleotide sequence ID" value="XM_003290079.1"/>
</dbReference>
<dbReference type="GO" id="GO:0016758">
    <property type="term" value="F:hexosyltransferase activity"/>
    <property type="evidence" value="ECO:0007669"/>
    <property type="project" value="InterPro"/>
</dbReference>
<reference evidence="11" key="1">
    <citation type="journal article" date="2011" name="Genome Biol.">
        <title>Comparative genomics of the social amoebae Dictyostelium discoideum and Dictyostelium purpureum.</title>
        <authorList>
            <consortium name="US DOE Joint Genome Institute (JGI-PGF)"/>
            <person name="Sucgang R."/>
            <person name="Kuo A."/>
            <person name="Tian X."/>
            <person name="Salerno W."/>
            <person name="Parikh A."/>
            <person name="Feasley C.L."/>
            <person name="Dalin E."/>
            <person name="Tu H."/>
            <person name="Huang E."/>
            <person name="Barry K."/>
            <person name="Lindquist E."/>
            <person name="Shapiro H."/>
            <person name="Bruce D."/>
            <person name="Schmutz J."/>
            <person name="Salamov A."/>
            <person name="Fey P."/>
            <person name="Gaudet P."/>
            <person name="Anjard C."/>
            <person name="Babu M.M."/>
            <person name="Basu S."/>
            <person name="Bushmanova Y."/>
            <person name="van der Wel H."/>
            <person name="Katoh-Kurasawa M."/>
            <person name="Dinh C."/>
            <person name="Coutinho P.M."/>
            <person name="Saito T."/>
            <person name="Elias M."/>
            <person name="Schaap P."/>
            <person name="Kay R.R."/>
            <person name="Henrissat B."/>
            <person name="Eichinger L."/>
            <person name="Rivero F."/>
            <person name="Putnam N.H."/>
            <person name="West C.M."/>
            <person name="Loomis W.F."/>
            <person name="Chisholm R.L."/>
            <person name="Shaulsky G."/>
            <person name="Strassmann J.E."/>
            <person name="Queller D.C."/>
            <person name="Kuspa A."/>
            <person name="Grigoriev I.V."/>
        </authorList>
    </citation>
    <scope>NUCLEOTIDE SEQUENCE [LARGE SCALE GENOMIC DNA]</scope>
    <source>
        <strain evidence="11">QSDP1</strain>
    </source>
</reference>
<dbReference type="Pfam" id="PF04101">
    <property type="entry name" value="Glyco_tran_28_C"/>
    <property type="match status" value="1"/>
</dbReference>
<feature type="transmembrane region" description="Helical" evidence="8">
    <location>
        <begin position="266"/>
        <end position="285"/>
    </location>
</feature>
<evidence type="ECO:0000313" key="11">
    <source>
        <dbReference type="Proteomes" id="UP000001064"/>
    </source>
</evidence>
<dbReference type="FunCoup" id="F0ZRT5">
    <property type="interactions" value="32"/>
</dbReference>
<dbReference type="Gene3D" id="3.40.50.2000">
    <property type="entry name" value="Glycogen Phosphorylase B"/>
    <property type="match status" value="2"/>
</dbReference>
<evidence type="ECO:0000259" key="9">
    <source>
        <dbReference type="Pfam" id="PF04101"/>
    </source>
</evidence>
<keyword evidence="4 8" id="KW-0812">Transmembrane</keyword>
<dbReference type="SUPFAM" id="SSF53756">
    <property type="entry name" value="UDP-Glycosyltransferase/glycogen phosphorylase"/>
    <property type="match status" value="2"/>
</dbReference>
<dbReference type="AlphaFoldDB" id="F0ZRT5"/>
<keyword evidence="5" id="KW-0256">Endoplasmic reticulum</keyword>
<dbReference type="OMA" id="LMHNHQV"/>
<evidence type="ECO:0000256" key="7">
    <source>
        <dbReference type="ARBA" id="ARBA00023136"/>
    </source>
</evidence>
<keyword evidence="11" id="KW-1185">Reference proteome</keyword>
<dbReference type="PANTHER" id="PTHR12154">
    <property type="entry name" value="GLYCOSYL TRANSFERASE-RELATED"/>
    <property type="match status" value="1"/>
</dbReference>
<organism evidence="10 11">
    <name type="scientific">Dictyostelium purpureum</name>
    <name type="common">Slime mold</name>
    <dbReference type="NCBI Taxonomy" id="5786"/>
    <lineage>
        <taxon>Eukaryota</taxon>
        <taxon>Amoebozoa</taxon>
        <taxon>Evosea</taxon>
        <taxon>Eumycetozoa</taxon>
        <taxon>Dictyostelia</taxon>
        <taxon>Dictyosteliales</taxon>
        <taxon>Dictyosteliaceae</taxon>
        <taxon>Dictyostelium</taxon>
    </lineage>
</organism>
<evidence type="ECO:0000256" key="8">
    <source>
        <dbReference type="SAM" id="Phobius"/>
    </source>
</evidence>
<protein>
    <recommendedName>
        <fullName evidence="3">UDP-N-acetylglucosamine transferase subunit ALG14</fullName>
    </recommendedName>
</protein>
<dbReference type="InterPro" id="IPR007235">
    <property type="entry name" value="Glyco_trans_28_C"/>
</dbReference>
<proteinExistence type="inferred from homology"/>
<name>F0ZRT5_DICPU</name>
<dbReference type="OrthoDB" id="17098at2759"/>
<dbReference type="GO" id="GO:0043541">
    <property type="term" value="C:UDP-N-acetylglucosamine transferase complex"/>
    <property type="evidence" value="ECO:0000318"/>
    <property type="project" value="GO_Central"/>
</dbReference>
<dbReference type="Pfam" id="PF08660">
    <property type="entry name" value="Alg14"/>
    <property type="match status" value="1"/>
</dbReference>
<dbReference type="GeneID" id="10504483"/>
<dbReference type="InParanoid" id="F0ZRT5"/>
<dbReference type="Proteomes" id="UP000001064">
    <property type="component" value="Unassembled WGS sequence"/>
</dbReference>
<evidence type="ECO:0000256" key="3">
    <source>
        <dbReference type="ARBA" id="ARBA00017467"/>
    </source>
</evidence>
<comment type="subcellular location">
    <subcellularLocation>
        <location evidence="1">Endoplasmic reticulum membrane</location>
        <topology evidence="1">Single-pass membrane protein</topology>
    </subcellularLocation>
</comment>